<feature type="region of interest" description="Disordered" evidence="2">
    <location>
        <begin position="666"/>
        <end position="708"/>
    </location>
</feature>
<feature type="coiled-coil region" evidence="1">
    <location>
        <begin position="519"/>
        <end position="573"/>
    </location>
</feature>
<dbReference type="Pfam" id="PF24652">
    <property type="entry name" value="CEP76_C"/>
    <property type="match status" value="1"/>
</dbReference>
<reference evidence="7 8" key="1">
    <citation type="submission" date="2023-09" db="EMBL/GenBank/DDBJ databases">
        <title>Genomes of two closely related lineages of the louse Polyplax serrata with different host specificities.</title>
        <authorList>
            <person name="Martinu J."/>
            <person name="Tarabai H."/>
            <person name="Stefka J."/>
            <person name="Hypsa V."/>
        </authorList>
    </citation>
    <scope>NUCLEOTIDE SEQUENCE [LARGE SCALE GENOMIC DNA]</scope>
    <source>
        <strain evidence="7">98ZLc_SE</strain>
    </source>
</reference>
<dbReference type="EMBL" id="JAWJWF010000007">
    <property type="protein sequence ID" value="KAK6630709.1"/>
    <property type="molecule type" value="Genomic_DNA"/>
</dbReference>
<feature type="compositionally biased region" description="Basic and acidic residues" evidence="2">
    <location>
        <begin position="160"/>
        <end position="173"/>
    </location>
</feature>
<feature type="region of interest" description="Disordered" evidence="2">
    <location>
        <begin position="160"/>
        <end position="194"/>
    </location>
</feature>
<feature type="region of interest" description="Disordered" evidence="2">
    <location>
        <begin position="287"/>
        <end position="319"/>
    </location>
</feature>
<evidence type="ECO:0000313" key="7">
    <source>
        <dbReference type="EMBL" id="KAK6630709.1"/>
    </source>
</evidence>
<keyword evidence="8" id="KW-1185">Reference proteome</keyword>
<feature type="compositionally biased region" description="Low complexity" evidence="2">
    <location>
        <begin position="53"/>
        <end position="63"/>
    </location>
</feature>
<dbReference type="PANTHER" id="PTHR20837">
    <property type="entry name" value="CENTROSOMAL PROTEIN-RELATED"/>
    <property type="match status" value="1"/>
</dbReference>
<evidence type="ECO:0000259" key="3">
    <source>
        <dbReference type="Pfam" id="PF15625"/>
    </source>
</evidence>
<dbReference type="Pfam" id="PF15625">
    <property type="entry name" value="CC2D2AN-C2"/>
    <property type="match status" value="1"/>
</dbReference>
<keyword evidence="1" id="KW-0175">Coiled coil</keyword>
<evidence type="ECO:0000259" key="4">
    <source>
        <dbReference type="Pfam" id="PF17661"/>
    </source>
</evidence>
<dbReference type="Pfam" id="PF17661">
    <property type="entry name" value="DUF5523"/>
    <property type="match status" value="1"/>
</dbReference>
<evidence type="ECO:0000259" key="5">
    <source>
        <dbReference type="Pfam" id="PF24652"/>
    </source>
</evidence>
<dbReference type="InterPro" id="IPR035892">
    <property type="entry name" value="C2_domain_sf"/>
</dbReference>
<feature type="compositionally biased region" description="Acidic residues" evidence="2">
    <location>
        <begin position="685"/>
        <end position="695"/>
    </location>
</feature>
<dbReference type="PANTHER" id="PTHR20837:SF0">
    <property type="entry name" value="COILED-COIL AND C2 DOMAIN-CONTAINING PROTEIN 2A"/>
    <property type="match status" value="1"/>
</dbReference>
<feature type="domain" description="DUF5523" evidence="4">
    <location>
        <begin position="215"/>
        <end position="448"/>
    </location>
</feature>
<sequence>MSEIDLDSPKINSSEDRRRSSAILSWADTNTPEPEEDDDKDNEVPKHLFLSPTSTASAHSSSSHSKETKKRIRKKQSSDNETSFILQKERKTKVSILPKKDSSETILSSVSHSQDYSSSDSDDLFSTQKQADISVRSKSKFKTNKIHDLNVQLETRETKNENVNDRVRSEHPPSRFLLDVPKKSDRRSSVGGSSIDTEFKKSITSASEISYKDRIRDRFNKVKEKAVESLSSTHSRPPAGFRKHGRQRKEDSLKQEEYELTAAMKRHEEIKMRWQKVCKASIEGTRQQEADEEESTFFSDDEQVSQGPISPVDNPITPPCDKVTVEDPRESKVLTSDLLGFKEDWDLVEFVKPQMTDLKSNKLWKEKLFHPTTKPVPLDSKLEPGLSPRFPEKEGLYVGNKMNVRKSLKNKLEQRILMTPEGRKWFGRDGELISGGCPLKSVATRPYVDEEGNQTISKQLIWKSAALADLSHRYMDLSGNLNYVLDIDVTSVEFSHHPLFSKEHVLAQRLKELYIKYRRRKEMDALNRLNGRLQALRRTRDNLKNIVLQGGDATNLNGELQEFENDIKEVRRMRYIEGTLDKQLEKKILMTWKDLVKLRERQGFQNTSVKLNVKKKVPESEQDERIKWESDLKQEVSEVLEEKKNEYKRASEEYQEKHQLWLKKMKKRENADENEDSIQRTSYNETDDEQDDEDKSEEKEPKPPKAVIASEVKATVTDTFKESFRGPDEPELEFVITKDGTMDTSGHNNKEEMRRTAVKRCMVFVKLFYNGKEVCRSKAHPLSQKFTVKIGQRFAVRILEWPESLMLEIHEETGTLTKNNLLVTGIYLPLPDSFTTVQNSEVVKHEFSSDISITYHHAAVGSGNEFIPCPEGSDFNNQPTCLFTSGIVACRVGWMDDNGKILAPTEKYWNNIRDESTMTLSEVLLSGGVFDVSKLKEWAHKSKLDPNDPYNSAFFHFLENAGDVENSKPNHFRLNPMMKEFDFCDETELDKNPRLKLLKLRDTGEPEFSESKMVPLNEKQIPREIFKDYERRMSMQHTLTKVHSTDPIDGHRVWGKMYLEQVQQMLLKQCIMSRQSKRYQDIITEENVPDIGTLGLTFMKWLRPKRPLRPIRKERKKIIPQNFSGQEIKIVVNVVRAFEVPVRKDIDSKSTNGSIDGFSLVNVRPFVEISFQGATARTTAAEGANPTWNQDLHISLNNKNGHFSTGNFHSIKDTLYLHLFDEIVIDLIEDDSARETNIHQRLEKHWLASMEIPFSTLYFNSRIEGTFKLYSPPILLGYEREAHRLHFSGATGQEPLLPQRDATYITLFVTVQPALNPPKPIVEKMECSETPNLEKHLEGWLEEVTNLFPHRKVKALVLDITGKSVCVTRFVRPLPLPPIGEDEENTTQELIARFVSMIPHVTESTISSRFFDIWLNADQVLRLLSGDYEDHAILLCGYFLKMGFQAYLLLGSGIPHGFMAYVLVKETIGKATVKYFIWDPTNGQKYNVDDSFCPLQKVYCVINDQNIWANVQAEEMPRRTRFDLTKRADWFPAFGKNVPAPIVGVQPEFIDYKTTSRQAVDFLQDKIEKRLRDNLMKWRKRKRTQWNRYCAATLRKLLPSLERSTWNVGDHTPDHVMELQHILGSHKMCGFPINMAFTRLDSVTEAVKATGVHCNETEGVEFALAVYIHPYPNNILSVWVYVASVVRRR</sequence>
<comment type="caution">
    <text evidence="7">The sequence shown here is derived from an EMBL/GenBank/DDBJ whole genome shotgun (WGS) entry which is preliminary data.</text>
</comment>
<evidence type="ECO:0000256" key="2">
    <source>
        <dbReference type="SAM" id="MobiDB-lite"/>
    </source>
</evidence>
<feature type="compositionally biased region" description="Low complexity" evidence="2">
    <location>
        <begin position="108"/>
        <end position="119"/>
    </location>
</feature>
<feature type="coiled-coil region" evidence="1">
    <location>
        <begin position="633"/>
        <end position="660"/>
    </location>
</feature>
<dbReference type="Pfam" id="PF24656">
    <property type="entry name" value="CEPT76_peptidase"/>
    <property type="match status" value="1"/>
</dbReference>
<organism evidence="7 8">
    <name type="scientific">Polyplax serrata</name>
    <name type="common">Common mouse louse</name>
    <dbReference type="NCBI Taxonomy" id="468196"/>
    <lineage>
        <taxon>Eukaryota</taxon>
        <taxon>Metazoa</taxon>
        <taxon>Ecdysozoa</taxon>
        <taxon>Arthropoda</taxon>
        <taxon>Hexapoda</taxon>
        <taxon>Insecta</taxon>
        <taxon>Pterygota</taxon>
        <taxon>Neoptera</taxon>
        <taxon>Paraneoptera</taxon>
        <taxon>Psocodea</taxon>
        <taxon>Troctomorpha</taxon>
        <taxon>Phthiraptera</taxon>
        <taxon>Anoplura</taxon>
        <taxon>Polyplacidae</taxon>
        <taxon>Polyplax</taxon>
    </lineage>
</organism>
<accession>A0ABR1AXB7</accession>
<feature type="domain" description="CEP76/DRC7 peptidase-like" evidence="6">
    <location>
        <begin position="1412"/>
        <end position="1531"/>
    </location>
</feature>
<evidence type="ECO:0000256" key="1">
    <source>
        <dbReference type="SAM" id="Coils"/>
    </source>
</evidence>
<feature type="region of interest" description="Disordered" evidence="2">
    <location>
        <begin position="1"/>
        <end position="138"/>
    </location>
</feature>
<dbReference type="InterPro" id="IPR028928">
    <property type="entry name" value="CC2D2AN-C2"/>
</dbReference>
<feature type="compositionally biased region" description="Acidic residues" evidence="2">
    <location>
        <begin position="290"/>
        <end position="303"/>
    </location>
</feature>
<evidence type="ECO:0008006" key="9">
    <source>
        <dbReference type="Google" id="ProtNLM"/>
    </source>
</evidence>
<proteinExistence type="predicted"/>
<evidence type="ECO:0000259" key="6">
    <source>
        <dbReference type="Pfam" id="PF24656"/>
    </source>
</evidence>
<feature type="domain" description="Centrosomal protein of 76 kDa C-terminal" evidence="5">
    <location>
        <begin position="1563"/>
        <end position="1684"/>
    </location>
</feature>
<protein>
    <recommendedName>
        <fullName evidence="9">C2 domain-containing protein</fullName>
    </recommendedName>
</protein>
<dbReference type="Proteomes" id="UP001359485">
    <property type="component" value="Unassembled WGS sequence"/>
</dbReference>
<dbReference type="InterPro" id="IPR041510">
    <property type="entry name" value="DUF5523"/>
</dbReference>
<dbReference type="InterPro" id="IPR056290">
    <property type="entry name" value="CEPT76/DRC7_peptidase-like_dom"/>
</dbReference>
<name>A0ABR1AXB7_POLSC</name>
<feature type="domain" description="CC2D2A N-terminal C2" evidence="3">
    <location>
        <begin position="727"/>
        <end position="904"/>
    </location>
</feature>
<feature type="region of interest" description="Disordered" evidence="2">
    <location>
        <begin position="226"/>
        <end position="253"/>
    </location>
</feature>
<evidence type="ECO:0000313" key="8">
    <source>
        <dbReference type="Proteomes" id="UP001359485"/>
    </source>
</evidence>
<gene>
    <name evidence="7" type="ORF">RUM44_002878</name>
</gene>
<dbReference type="InterPro" id="IPR056288">
    <property type="entry name" value="CEP76_C"/>
</dbReference>
<dbReference type="SUPFAM" id="SSF49562">
    <property type="entry name" value="C2 domain (Calcium/lipid-binding domain, CaLB)"/>
    <property type="match status" value="1"/>
</dbReference>
<dbReference type="InterPro" id="IPR052434">
    <property type="entry name" value="Tectonic-like_complex_comp"/>
</dbReference>